<feature type="domain" description="PknH-like extracellular" evidence="3">
    <location>
        <begin position="94"/>
        <end position="262"/>
    </location>
</feature>
<gene>
    <name evidence="4" type="ORF">HMPREF9336_02162</name>
</gene>
<evidence type="ECO:0000313" key="4">
    <source>
        <dbReference type="EMBL" id="EFV13003.2"/>
    </source>
</evidence>
<dbReference type="AlphaFoldDB" id="E5XRP0"/>
<name>E5XRP0_SEGRC</name>
<dbReference type="Pfam" id="PF14032">
    <property type="entry name" value="PknH_C"/>
    <property type="match status" value="1"/>
</dbReference>
<dbReference type="HOGENOM" id="CLU_997127_0_0_11"/>
<dbReference type="InterPro" id="IPR038232">
    <property type="entry name" value="PknH-like_Extracell_sf"/>
</dbReference>
<evidence type="ECO:0000256" key="2">
    <source>
        <dbReference type="SAM" id="SignalP"/>
    </source>
</evidence>
<sequence>MTRLVASFAAVASAVSLVLAGCHDVERSKPRRAGFPPSSSIVSSAPAPSGHAATVPPHPVTSSSPQSSLPLCGQNGSLPTKDVPDSGNPSVLSYILSADEVGEIVGCRLGVYAVSDSPSQAKFISVNPAECLVADTPESKYIFTKGDSVYASITYKSSSLETSDSVWSIGESIGGFTGSELAQQKFRRLTNILHDCSVGSYSYKNFKSSAAQKRVVDIVQQNNRIIWRVVNVAQDSGFHCWFAAGLKDKNLVEFWVCPPSNVPVPWDKLFEAAMRKIPG</sequence>
<feature type="signal peptide" evidence="2">
    <location>
        <begin position="1"/>
        <end position="20"/>
    </location>
</feature>
<evidence type="ECO:0000259" key="3">
    <source>
        <dbReference type="Pfam" id="PF14032"/>
    </source>
</evidence>
<feature type="compositionally biased region" description="Low complexity" evidence="1">
    <location>
        <begin position="60"/>
        <end position="71"/>
    </location>
</feature>
<proteinExistence type="predicted"/>
<dbReference type="EMBL" id="ACZI02000002">
    <property type="protein sequence ID" value="EFV13003.2"/>
    <property type="molecule type" value="Genomic_DNA"/>
</dbReference>
<reference evidence="4 5" key="1">
    <citation type="journal article" date="2011" name="Stand. Genomic Sci.">
        <title>High quality draft genome sequence of Segniliparus rugosus CDC 945(T)= (ATCC BAA-974(T)).</title>
        <authorList>
            <person name="Earl A.M."/>
            <person name="Desjardins C.A."/>
            <person name="Fitzgerald M.G."/>
            <person name="Arachchi H.M."/>
            <person name="Zeng Q."/>
            <person name="Mehta T."/>
            <person name="Griggs A."/>
            <person name="Birren B.W."/>
            <person name="Toney N.C."/>
            <person name="Carr J."/>
            <person name="Posey J."/>
            <person name="Butler W.R."/>
        </authorList>
    </citation>
    <scope>NUCLEOTIDE SEQUENCE [LARGE SCALE GENOMIC DNA]</scope>
    <source>
        <strain evidence="5">ATCC BAA-974 / DSM 45345 / CCUG 50838 / CIP 108380 / JCM 13579 / CDC 945</strain>
    </source>
</reference>
<feature type="region of interest" description="Disordered" evidence="1">
    <location>
        <begin position="28"/>
        <end position="85"/>
    </location>
</feature>
<dbReference type="STRING" id="679197.HMPREF9336_02162"/>
<dbReference type="Proteomes" id="UP000004816">
    <property type="component" value="Unassembled WGS sequence"/>
</dbReference>
<keyword evidence="2" id="KW-0732">Signal</keyword>
<evidence type="ECO:0000256" key="1">
    <source>
        <dbReference type="SAM" id="MobiDB-lite"/>
    </source>
</evidence>
<keyword evidence="5" id="KW-1185">Reference proteome</keyword>
<comment type="caution">
    <text evidence="4">The sequence shown here is derived from an EMBL/GenBank/DDBJ whole genome shotgun (WGS) entry which is preliminary data.</text>
</comment>
<protein>
    <recommendedName>
        <fullName evidence="3">PknH-like extracellular domain-containing protein</fullName>
    </recommendedName>
</protein>
<feature type="compositionally biased region" description="Low complexity" evidence="1">
    <location>
        <begin position="36"/>
        <end position="49"/>
    </location>
</feature>
<organism evidence="4 5">
    <name type="scientific">Segniliparus rugosus (strain ATCC BAA-974 / DSM 45345 / CCUG 50838 / CIP 108380 / JCM 13579 / CDC 945)</name>
    <dbReference type="NCBI Taxonomy" id="679197"/>
    <lineage>
        <taxon>Bacteria</taxon>
        <taxon>Bacillati</taxon>
        <taxon>Actinomycetota</taxon>
        <taxon>Actinomycetes</taxon>
        <taxon>Mycobacteriales</taxon>
        <taxon>Segniliparaceae</taxon>
        <taxon>Segniliparus</taxon>
    </lineage>
</organism>
<evidence type="ECO:0000313" key="5">
    <source>
        <dbReference type="Proteomes" id="UP000004816"/>
    </source>
</evidence>
<dbReference type="PROSITE" id="PS51257">
    <property type="entry name" value="PROKAR_LIPOPROTEIN"/>
    <property type="match status" value="1"/>
</dbReference>
<dbReference type="Gene3D" id="3.40.1000.70">
    <property type="entry name" value="PknH-like extracellular domain"/>
    <property type="match status" value="1"/>
</dbReference>
<dbReference type="InterPro" id="IPR026954">
    <property type="entry name" value="PknH-like_Extracell"/>
</dbReference>
<feature type="chain" id="PRO_5039623410" description="PknH-like extracellular domain-containing protein" evidence="2">
    <location>
        <begin position="21"/>
        <end position="279"/>
    </location>
</feature>
<accession>E5XRP0</accession>